<reference evidence="1" key="1">
    <citation type="submission" date="2020-07" db="EMBL/GenBank/DDBJ databases">
        <authorList>
            <person name="Nazaruddin N."/>
        </authorList>
    </citation>
    <scope>NUCLEOTIDE SEQUENCE</scope>
</reference>
<gene>
    <name evidence="1" type="ORF">MHI_LOCUS580870</name>
</gene>
<comment type="caution">
    <text evidence="1">The sequence shown here is derived from an EMBL/GenBank/DDBJ whole genome shotgun (WGS) entry which is preliminary data.</text>
</comment>
<evidence type="ECO:0000313" key="2">
    <source>
        <dbReference type="Proteomes" id="UP000752696"/>
    </source>
</evidence>
<sequence>MRDSWQMFDVWHSSHCWYLGSGISNVFSFNFSRDTVCKVSFGWDIIYVSYSGWIQIWHSDRYKSTISTLQQSSCHCEENSELHPGMM</sequence>
<dbReference type="EMBL" id="CAJDYZ010008577">
    <property type="protein sequence ID" value="CAD1475542.1"/>
    <property type="molecule type" value="Genomic_DNA"/>
</dbReference>
<organism evidence="1 2">
    <name type="scientific">Heterotrigona itama</name>
    <dbReference type="NCBI Taxonomy" id="395501"/>
    <lineage>
        <taxon>Eukaryota</taxon>
        <taxon>Metazoa</taxon>
        <taxon>Ecdysozoa</taxon>
        <taxon>Arthropoda</taxon>
        <taxon>Hexapoda</taxon>
        <taxon>Insecta</taxon>
        <taxon>Pterygota</taxon>
        <taxon>Neoptera</taxon>
        <taxon>Endopterygota</taxon>
        <taxon>Hymenoptera</taxon>
        <taxon>Apocrita</taxon>
        <taxon>Aculeata</taxon>
        <taxon>Apoidea</taxon>
        <taxon>Anthophila</taxon>
        <taxon>Apidae</taxon>
        <taxon>Heterotrigona</taxon>
    </lineage>
</organism>
<name>A0A6V7H7B4_9HYME</name>
<dbReference type="AlphaFoldDB" id="A0A6V7H7B4"/>
<keyword evidence="2" id="KW-1185">Reference proteome</keyword>
<evidence type="ECO:0000313" key="1">
    <source>
        <dbReference type="EMBL" id="CAD1475542.1"/>
    </source>
</evidence>
<proteinExistence type="predicted"/>
<accession>A0A6V7H7B4</accession>
<feature type="non-terminal residue" evidence="1">
    <location>
        <position position="87"/>
    </location>
</feature>
<dbReference type="Proteomes" id="UP000752696">
    <property type="component" value="Unassembled WGS sequence"/>
</dbReference>
<protein>
    <submittedName>
        <fullName evidence="1">Uncharacterized protein</fullName>
    </submittedName>
</protein>